<keyword evidence="7" id="KW-0067">ATP-binding</keyword>
<dbReference type="GO" id="GO:0004673">
    <property type="term" value="F:protein histidine kinase activity"/>
    <property type="evidence" value="ECO:0007669"/>
    <property type="project" value="UniProtKB-EC"/>
</dbReference>
<keyword evidence="6" id="KW-0418">Kinase</keyword>
<evidence type="ECO:0000256" key="8">
    <source>
        <dbReference type="ARBA" id="ARBA00023026"/>
    </source>
</evidence>
<dbReference type="CDD" id="cd00130">
    <property type="entry name" value="PAS"/>
    <property type="match status" value="1"/>
</dbReference>
<dbReference type="PROSITE" id="PS50112">
    <property type="entry name" value="PAS"/>
    <property type="match status" value="1"/>
</dbReference>
<evidence type="ECO:0000256" key="6">
    <source>
        <dbReference type="ARBA" id="ARBA00022777"/>
    </source>
</evidence>
<keyword evidence="3" id="KW-0597">Phosphoprotein</keyword>
<evidence type="ECO:0000256" key="2">
    <source>
        <dbReference type="ARBA" id="ARBA00012438"/>
    </source>
</evidence>
<sequence length="375" mass="42270">MNDPDSRSLLEMARGQVRHLLSSLPDIVYILDEQGHFVFLNEAAALLGYEPSALIGKHFSVIIHPEDRPNISRDIVVEKIRQANKFPEIAPKLFDERRSGERMTRELEVRLVHRDGHIIYGLVNAYGERDIDVPLLADLVGNAHTIGVIHDISAMHLYQQSLEESLAAKEQLLREIHHRVKTNLQLVASLAHLKQLDSARRDTSEVLRELEAQVKSIALVHEALYNSEQIDRISAGKFFAQFCHAAEEALESVGSTVHLRFSSTDCSLDPDRLVPLALATLEILGGAYRFAFEKRAETEIRLDYRCLENGEQVLELEGEGMLSAADSMVLHALLRQANARLETEVKEGARQRCRMVLLNHSEKDAAENREQGRAE</sequence>
<evidence type="ECO:0000256" key="3">
    <source>
        <dbReference type="ARBA" id="ARBA00022553"/>
    </source>
</evidence>
<protein>
    <recommendedName>
        <fullName evidence="2">histidine kinase</fullName>
        <ecNumber evidence="2">2.7.13.3</ecNumber>
    </recommendedName>
</protein>
<evidence type="ECO:0000313" key="11">
    <source>
        <dbReference type="EMBL" id="SLM10823.1"/>
    </source>
</evidence>
<dbReference type="InterPro" id="IPR035965">
    <property type="entry name" value="PAS-like_dom_sf"/>
</dbReference>
<dbReference type="EMBL" id="FWDM01000007">
    <property type="protein sequence ID" value="SLM10823.1"/>
    <property type="molecule type" value="Genomic_DNA"/>
</dbReference>
<proteinExistence type="predicted"/>
<reference evidence="11" key="1">
    <citation type="submission" date="2017-02" db="EMBL/GenBank/DDBJ databases">
        <authorList>
            <person name="Regsiter A."/>
            <person name="William W."/>
        </authorList>
    </citation>
    <scope>NUCLEOTIDE SEQUENCE</scope>
    <source>
        <strain evidence="11">Bib</strain>
    </source>
</reference>
<dbReference type="GO" id="GO:0006355">
    <property type="term" value="P:regulation of DNA-templated transcription"/>
    <property type="evidence" value="ECO:0007669"/>
    <property type="project" value="InterPro"/>
</dbReference>
<name>A0A3P3XGL0_9SPIR</name>
<dbReference type="InterPro" id="IPR013767">
    <property type="entry name" value="PAS_fold"/>
</dbReference>
<evidence type="ECO:0000256" key="5">
    <source>
        <dbReference type="ARBA" id="ARBA00022741"/>
    </source>
</evidence>
<dbReference type="AlphaFoldDB" id="A0A3P3XGL0"/>
<dbReference type="InterPro" id="IPR011495">
    <property type="entry name" value="Sig_transdc_His_kin_sub2_dim/P"/>
</dbReference>
<evidence type="ECO:0000259" key="9">
    <source>
        <dbReference type="PROSITE" id="PS50112"/>
    </source>
</evidence>
<accession>A0A3P3XGL0</accession>
<organism evidence="11">
    <name type="scientific">uncultured spirochete</name>
    <dbReference type="NCBI Taxonomy" id="156406"/>
    <lineage>
        <taxon>Bacteria</taxon>
        <taxon>Pseudomonadati</taxon>
        <taxon>Spirochaetota</taxon>
        <taxon>Spirochaetia</taxon>
        <taxon>Spirochaetales</taxon>
        <taxon>environmental samples</taxon>
    </lineage>
</organism>
<keyword evidence="4" id="KW-0808">Transferase</keyword>
<feature type="domain" description="PAC" evidence="10">
    <location>
        <begin position="105"/>
        <end position="164"/>
    </location>
</feature>
<dbReference type="PANTHER" id="PTHR41523">
    <property type="entry name" value="TWO-COMPONENT SYSTEM SENSOR PROTEIN"/>
    <property type="match status" value="1"/>
</dbReference>
<dbReference type="Pfam" id="PF07568">
    <property type="entry name" value="HisKA_2"/>
    <property type="match status" value="1"/>
</dbReference>
<keyword evidence="5" id="KW-0547">Nucleotide-binding</keyword>
<feature type="domain" description="PAS" evidence="9">
    <location>
        <begin position="13"/>
        <end position="84"/>
    </location>
</feature>
<dbReference type="Pfam" id="PF00989">
    <property type="entry name" value="PAS"/>
    <property type="match status" value="1"/>
</dbReference>
<evidence type="ECO:0000259" key="10">
    <source>
        <dbReference type="PROSITE" id="PS50113"/>
    </source>
</evidence>
<dbReference type="Gene3D" id="3.30.450.20">
    <property type="entry name" value="PAS domain"/>
    <property type="match status" value="1"/>
</dbReference>
<evidence type="ECO:0000256" key="1">
    <source>
        <dbReference type="ARBA" id="ARBA00000085"/>
    </source>
</evidence>
<dbReference type="EC" id="2.7.13.3" evidence="2"/>
<dbReference type="SMART" id="SM00091">
    <property type="entry name" value="PAS"/>
    <property type="match status" value="1"/>
</dbReference>
<comment type="catalytic activity">
    <reaction evidence="1">
        <text>ATP + protein L-histidine = ADP + protein N-phospho-L-histidine.</text>
        <dbReference type="EC" id="2.7.13.3"/>
    </reaction>
</comment>
<gene>
    <name evidence="11" type="ORF">SPIROBIBN47_150133</name>
</gene>
<dbReference type="PANTHER" id="PTHR41523:SF8">
    <property type="entry name" value="ETHYLENE RESPONSE SENSOR PROTEIN"/>
    <property type="match status" value="1"/>
</dbReference>
<evidence type="ECO:0000256" key="7">
    <source>
        <dbReference type="ARBA" id="ARBA00022840"/>
    </source>
</evidence>
<dbReference type="InterPro" id="IPR000014">
    <property type="entry name" value="PAS"/>
</dbReference>
<dbReference type="NCBIfam" id="TIGR00229">
    <property type="entry name" value="sensory_box"/>
    <property type="match status" value="1"/>
</dbReference>
<keyword evidence="8" id="KW-0843">Virulence</keyword>
<dbReference type="InterPro" id="IPR000700">
    <property type="entry name" value="PAS-assoc_C"/>
</dbReference>
<dbReference type="PROSITE" id="PS50113">
    <property type="entry name" value="PAC"/>
    <property type="match status" value="1"/>
</dbReference>
<dbReference type="SUPFAM" id="SSF55785">
    <property type="entry name" value="PYP-like sensor domain (PAS domain)"/>
    <property type="match status" value="1"/>
</dbReference>
<evidence type="ECO:0000256" key="4">
    <source>
        <dbReference type="ARBA" id="ARBA00022679"/>
    </source>
</evidence>
<dbReference type="GO" id="GO:0005524">
    <property type="term" value="F:ATP binding"/>
    <property type="evidence" value="ECO:0007669"/>
    <property type="project" value="UniProtKB-KW"/>
</dbReference>